<dbReference type="RefSeq" id="WP_069701667.1">
    <property type="nucleotide sequence ID" value="NZ_MJAT01000012.1"/>
</dbReference>
<reference evidence="1 2" key="1">
    <citation type="submission" date="2016-09" db="EMBL/GenBank/DDBJ databases">
        <title>Desulfuribacillus arsenicus sp. nov., an obligately anaerobic, dissimilatory arsenic- and antimonate-reducing bacterium isolated from anoxic sediments.</title>
        <authorList>
            <person name="Abin C.A."/>
            <person name="Hollibaugh J.T."/>
        </authorList>
    </citation>
    <scope>NUCLEOTIDE SEQUENCE [LARGE SCALE GENOMIC DNA]</scope>
    <source>
        <strain evidence="1 2">MLFW-2</strain>
    </source>
</reference>
<protein>
    <submittedName>
        <fullName evidence="1">Uncharacterized protein</fullName>
    </submittedName>
</protein>
<name>A0A1E5L6I5_9FIRM</name>
<proteinExistence type="predicted"/>
<dbReference type="AlphaFoldDB" id="A0A1E5L6I5"/>
<accession>A0A1E5L6I5</accession>
<evidence type="ECO:0000313" key="1">
    <source>
        <dbReference type="EMBL" id="OEH85583.1"/>
    </source>
</evidence>
<sequence>MNKMIVMLDNFIKKAAIYIIKKDPFFIVTPKSHFDNLSYKANQYNSTIRELDKHKKVLKTINLFIQSVNFDLLEYGINPKDYNKHYIVIKRKDSGTLMLIDVETFNESIDLTNINRYNTNIIAEASISRDYDDTYELVSIDSYLPRKGYGTIIFNNIIKIVKQKSGVLLYGDIWGGNNEDGKLTAFYNYNKCNIRNGKFYYNINK</sequence>
<dbReference type="Proteomes" id="UP000095255">
    <property type="component" value="Unassembled WGS sequence"/>
</dbReference>
<gene>
    <name evidence="1" type="ORF">BHU72_01935</name>
</gene>
<organism evidence="1 2">
    <name type="scientific">Desulfuribacillus stibiiarsenatis</name>
    <dbReference type="NCBI Taxonomy" id="1390249"/>
    <lineage>
        <taxon>Bacteria</taxon>
        <taxon>Bacillati</taxon>
        <taxon>Bacillota</taxon>
        <taxon>Desulfuribacillia</taxon>
        <taxon>Desulfuribacillales</taxon>
        <taxon>Desulfuribacillaceae</taxon>
        <taxon>Desulfuribacillus</taxon>
    </lineage>
</organism>
<comment type="caution">
    <text evidence="1">The sequence shown here is derived from an EMBL/GenBank/DDBJ whole genome shotgun (WGS) entry which is preliminary data.</text>
</comment>
<evidence type="ECO:0000313" key="2">
    <source>
        <dbReference type="Proteomes" id="UP000095255"/>
    </source>
</evidence>
<dbReference type="EMBL" id="MJAT01000012">
    <property type="protein sequence ID" value="OEH85583.1"/>
    <property type="molecule type" value="Genomic_DNA"/>
</dbReference>
<keyword evidence="2" id="KW-1185">Reference proteome</keyword>
<dbReference type="STRING" id="1390249.BHU72_01935"/>